<dbReference type="SUPFAM" id="SSF51445">
    <property type="entry name" value="(Trans)glycosidases"/>
    <property type="match status" value="1"/>
</dbReference>
<evidence type="ECO:0000313" key="4">
    <source>
        <dbReference type="EMBL" id="GAE92231.1"/>
    </source>
</evidence>
<evidence type="ECO:0000256" key="2">
    <source>
        <dbReference type="ARBA" id="ARBA00023295"/>
    </source>
</evidence>
<dbReference type="GO" id="GO:0005975">
    <property type="term" value="P:carbohydrate metabolic process"/>
    <property type="evidence" value="ECO:0007669"/>
    <property type="project" value="InterPro"/>
</dbReference>
<dbReference type="InterPro" id="IPR003476">
    <property type="entry name" value="Glyco_hydro_42"/>
</dbReference>
<evidence type="ECO:0000313" key="5">
    <source>
        <dbReference type="Proteomes" id="UP000019102"/>
    </source>
</evidence>
<dbReference type="STRING" id="1298598.JCM21714_1216"/>
<organism evidence="4 5">
    <name type="scientific">Gracilibacillus boraciitolerans JCM 21714</name>
    <dbReference type="NCBI Taxonomy" id="1298598"/>
    <lineage>
        <taxon>Bacteria</taxon>
        <taxon>Bacillati</taxon>
        <taxon>Bacillota</taxon>
        <taxon>Bacilli</taxon>
        <taxon>Bacillales</taxon>
        <taxon>Bacillaceae</taxon>
        <taxon>Gracilibacillus</taxon>
    </lineage>
</organism>
<dbReference type="InterPro" id="IPR017853">
    <property type="entry name" value="GH"/>
</dbReference>
<dbReference type="Proteomes" id="UP000019102">
    <property type="component" value="Unassembled WGS sequence"/>
</dbReference>
<dbReference type="PANTHER" id="PTHR36447:SF1">
    <property type="entry name" value="BETA-GALACTOSIDASE GANA"/>
    <property type="match status" value="1"/>
</dbReference>
<comment type="caution">
    <text evidence="4">The sequence shown here is derived from an EMBL/GenBank/DDBJ whole genome shotgun (WGS) entry which is preliminary data.</text>
</comment>
<gene>
    <name evidence="4" type="ORF">JCM21714_1216</name>
</gene>
<proteinExistence type="predicted"/>
<feature type="domain" description="Glycoside hydrolase family 42 N-terminal" evidence="3">
    <location>
        <begin position="18"/>
        <end position="79"/>
    </location>
</feature>
<evidence type="ECO:0000256" key="1">
    <source>
        <dbReference type="ARBA" id="ARBA00022801"/>
    </source>
</evidence>
<accession>W4VGD7</accession>
<evidence type="ECO:0000259" key="3">
    <source>
        <dbReference type="Pfam" id="PF02449"/>
    </source>
</evidence>
<reference evidence="4 5" key="1">
    <citation type="journal article" date="2014" name="Genome Announc.">
        <title>Draft Genome Sequence of the Boron-Tolerant and Moderately Halotolerant Bacterium Gracilibacillus boraciitolerans JCM 21714T.</title>
        <authorList>
            <person name="Ahmed I."/>
            <person name="Oshima K."/>
            <person name="Suda W."/>
            <person name="Kitamura K."/>
            <person name="Iida T."/>
            <person name="Ohmori Y."/>
            <person name="Fujiwara T."/>
            <person name="Hattori M."/>
            <person name="Ohkuma M."/>
        </authorList>
    </citation>
    <scope>NUCLEOTIDE SEQUENCE [LARGE SCALE GENOMIC DNA]</scope>
    <source>
        <strain evidence="4 5">JCM 21714</strain>
    </source>
</reference>
<keyword evidence="2" id="KW-0326">Glycosidase</keyword>
<dbReference type="Gene3D" id="3.20.20.80">
    <property type="entry name" value="Glycosidases"/>
    <property type="match status" value="1"/>
</dbReference>
<name>W4VGD7_9BACI</name>
<keyword evidence="1" id="KW-0378">Hydrolase</keyword>
<dbReference type="Pfam" id="PF02449">
    <property type="entry name" value="Glyco_hydro_42"/>
    <property type="match status" value="1"/>
</dbReference>
<keyword evidence="5" id="KW-1185">Reference proteome</keyword>
<dbReference type="GO" id="GO:0009341">
    <property type="term" value="C:beta-galactosidase complex"/>
    <property type="evidence" value="ECO:0007669"/>
    <property type="project" value="InterPro"/>
</dbReference>
<dbReference type="PANTHER" id="PTHR36447">
    <property type="entry name" value="BETA-GALACTOSIDASE GANA"/>
    <property type="match status" value="1"/>
</dbReference>
<dbReference type="eggNOG" id="COG1874">
    <property type="taxonomic scope" value="Bacteria"/>
</dbReference>
<sequence>MKFNPVSNKIPKMLHGADYNPEQWAKYPEVLKEDIRLMKLANCNVMSVGIFSWAKLEPEEGTFTFEWMDKLLDTFHEMESMPF</sequence>
<dbReference type="EMBL" id="BAVS01000003">
    <property type="protein sequence ID" value="GAE92231.1"/>
    <property type="molecule type" value="Genomic_DNA"/>
</dbReference>
<dbReference type="InterPro" id="IPR013529">
    <property type="entry name" value="Glyco_hydro_42_N"/>
</dbReference>
<protein>
    <submittedName>
        <fullName evidence="4">Beta-galactosidase</fullName>
    </submittedName>
</protein>
<dbReference type="GO" id="GO:0004565">
    <property type="term" value="F:beta-galactosidase activity"/>
    <property type="evidence" value="ECO:0007669"/>
    <property type="project" value="InterPro"/>
</dbReference>
<dbReference type="AlphaFoldDB" id="W4VGD7"/>